<feature type="domain" description="JmjC" evidence="1">
    <location>
        <begin position="140"/>
        <end position="311"/>
    </location>
</feature>
<dbReference type="Proteomes" id="UP000799441">
    <property type="component" value="Unassembled WGS sequence"/>
</dbReference>
<protein>
    <recommendedName>
        <fullName evidence="1">JmjC domain-containing protein</fullName>
    </recommendedName>
</protein>
<name>A0A9P4UND4_9PEZI</name>
<dbReference type="SUPFAM" id="SSF51197">
    <property type="entry name" value="Clavaminate synthase-like"/>
    <property type="match status" value="1"/>
</dbReference>
<comment type="caution">
    <text evidence="2">The sequence shown here is derived from an EMBL/GenBank/DDBJ whole genome shotgun (WGS) entry which is preliminary data.</text>
</comment>
<dbReference type="PROSITE" id="PS51184">
    <property type="entry name" value="JMJC"/>
    <property type="match status" value="1"/>
</dbReference>
<dbReference type="Gene3D" id="2.60.120.650">
    <property type="entry name" value="Cupin"/>
    <property type="match status" value="1"/>
</dbReference>
<dbReference type="InterPro" id="IPR003347">
    <property type="entry name" value="JmjC_dom"/>
</dbReference>
<keyword evidence="3" id="KW-1185">Reference proteome</keyword>
<sequence length="367" mass="41411">MHLRSTAGFHNVDADRRFVDEMRSVLASWKRAKRMDNQKRQAVRISALLQVATPPIPNVDAHFATASEAEKLVAPNVFFNGPIFTENQQSLPLQTVDQFLAEFYDDNVLADIQDPAMKITPCTRRVRISQVKARLLKPKKPNEKPWNLLEIATHADEGIKPSWLNREDCRLITKLKIPEAQKTVQRRGYLPGYKEVERWALVAQAGALTNPHQDSHGYSTFITCNQGEIGFGWLSHPTAEERAGWERSSDDYIGGRWRYIVIRPGQTVYFPAGTVHFIFRLPSKGNTLAFGGHVLRCSNLVHWIKTLLAEKRADNISNEDLSASAPGYLDTVETFLNQAQKQGKAGKWGGMGAIKEFLRLKAEFMAT</sequence>
<organism evidence="2 3">
    <name type="scientific">Polychaeton citri CBS 116435</name>
    <dbReference type="NCBI Taxonomy" id="1314669"/>
    <lineage>
        <taxon>Eukaryota</taxon>
        <taxon>Fungi</taxon>
        <taxon>Dikarya</taxon>
        <taxon>Ascomycota</taxon>
        <taxon>Pezizomycotina</taxon>
        <taxon>Dothideomycetes</taxon>
        <taxon>Dothideomycetidae</taxon>
        <taxon>Capnodiales</taxon>
        <taxon>Capnodiaceae</taxon>
        <taxon>Polychaeton</taxon>
    </lineage>
</organism>
<dbReference type="AlphaFoldDB" id="A0A9P4UND4"/>
<accession>A0A9P4UND4</accession>
<evidence type="ECO:0000313" key="2">
    <source>
        <dbReference type="EMBL" id="KAF2720569.1"/>
    </source>
</evidence>
<evidence type="ECO:0000259" key="1">
    <source>
        <dbReference type="PROSITE" id="PS51184"/>
    </source>
</evidence>
<dbReference type="OrthoDB" id="3860121at2759"/>
<gene>
    <name evidence="2" type="ORF">K431DRAFT_226194</name>
</gene>
<evidence type="ECO:0000313" key="3">
    <source>
        <dbReference type="Proteomes" id="UP000799441"/>
    </source>
</evidence>
<reference evidence="2" key="1">
    <citation type="journal article" date="2020" name="Stud. Mycol.">
        <title>101 Dothideomycetes genomes: a test case for predicting lifestyles and emergence of pathogens.</title>
        <authorList>
            <person name="Haridas S."/>
            <person name="Albert R."/>
            <person name="Binder M."/>
            <person name="Bloem J."/>
            <person name="Labutti K."/>
            <person name="Salamov A."/>
            <person name="Andreopoulos B."/>
            <person name="Baker S."/>
            <person name="Barry K."/>
            <person name="Bills G."/>
            <person name="Bluhm B."/>
            <person name="Cannon C."/>
            <person name="Castanera R."/>
            <person name="Culley D."/>
            <person name="Daum C."/>
            <person name="Ezra D."/>
            <person name="Gonzalez J."/>
            <person name="Henrissat B."/>
            <person name="Kuo A."/>
            <person name="Liang C."/>
            <person name="Lipzen A."/>
            <person name="Lutzoni F."/>
            <person name="Magnuson J."/>
            <person name="Mondo S."/>
            <person name="Nolan M."/>
            <person name="Ohm R."/>
            <person name="Pangilinan J."/>
            <person name="Park H.-J."/>
            <person name="Ramirez L."/>
            <person name="Alfaro M."/>
            <person name="Sun H."/>
            <person name="Tritt A."/>
            <person name="Yoshinaga Y."/>
            <person name="Zwiers L.-H."/>
            <person name="Turgeon B."/>
            <person name="Goodwin S."/>
            <person name="Spatafora J."/>
            <person name="Crous P."/>
            <person name="Grigoriev I."/>
        </authorList>
    </citation>
    <scope>NUCLEOTIDE SEQUENCE</scope>
    <source>
        <strain evidence="2">CBS 116435</strain>
    </source>
</reference>
<proteinExistence type="predicted"/>
<dbReference type="EMBL" id="MU003798">
    <property type="protein sequence ID" value="KAF2720569.1"/>
    <property type="molecule type" value="Genomic_DNA"/>
</dbReference>